<gene>
    <name evidence="2" type="ORF">MGAL_10B058657</name>
</gene>
<dbReference type="OrthoDB" id="6077750at2759"/>
<feature type="region of interest" description="Disordered" evidence="1">
    <location>
        <begin position="1"/>
        <end position="62"/>
    </location>
</feature>
<keyword evidence="3" id="KW-1185">Reference proteome</keyword>
<feature type="compositionally biased region" description="Polar residues" evidence="1">
    <location>
        <begin position="13"/>
        <end position="24"/>
    </location>
</feature>
<protein>
    <submittedName>
        <fullName evidence="2">Uncharacterized protein</fullName>
    </submittedName>
</protein>
<organism evidence="2 3">
    <name type="scientific">Mytilus galloprovincialis</name>
    <name type="common">Mediterranean mussel</name>
    <dbReference type="NCBI Taxonomy" id="29158"/>
    <lineage>
        <taxon>Eukaryota</taxon>
        <taxon>Metazoa</taxon>
        <taxon>Spiralia</taxon>
        <taxon>Lophotrochozoa</taxon>
        <taxon>Mollusca</taxon>
        <taxon>Bivalvia</taxon>
        <taxon>Autobranchia</taxon>
        <taxon>Pteriomorphia</taxon>
        <taxon>Mytilida</taxon>
        <taxon>Mytiloidea</taxon>
        <taxon>Mytilidae</taxon>
        <taxon>Mytilinae</taxon>
        <taxon>Mytilus</taxon>
    </lineage>
</organism>
<comment type="caution">
    <text evidence="2">The sequence shown here is derived from an EMBL/GenBank/DDBJ whole genome shotgun (WGS) entry which is preliminary data.</text>
</comment>
<evidence type="ECO:0000256" key="1">
    <source>
        <dbReference type="SAM" id="MobiDB-lite"/>
    </source>
</evidence>
<sequence>MELSKKLRGKNIFSEQDNVNNGQLESDDQVMKEKVGNSPSDYDVSDIDDNMSSTHSSSVTSENYDMEDNMSVNSVKIENNQKSTDIGANDTKLEEPVMKWWWFSLVLFGLTSQFIVKENVMFQKIKEIATTRSNWLITFVVDLEPFELFLNKIEQDLGKALLATQKVYTTSMFYTPEKKHILATILSLQREVEGLNRTRDYLHSQFNDYKSLHYDETAKFRTKRSLFPIIGKALSFLFGTVSDSDLSKIRRNIKTLAQNQDAIRHIVQDGLTILNTTQTHVSENRHKVNELIESVEELGNRLQIFATDIKIQIEVMGSYL</sequence>
<dbReference type="AlphaFoldDB" id="A0A8B6EPV3"/>
<evidence type="ECO:0000313" key="3">
    <source>
        <dbReference type="Proteomes" id="UP000596742"/>
    </source>
</evidence>
<accession>A0A8B6EPV3</accession>
<reference evidence="2" key="1">
    <citation type="submission" date="2018-11" db="EMBL/GenBank/DDBJ databases">
        <authorList>
            <person name="Alioto T."/>
            <person name="Alioto T."/>
        </authorList>
    </citation>
    <scope>NUCLEOTIDE SEQUENCE</scope>
</reference>
<dbReference type="Proteomes" id="UP000596742">
    <property type="component" value="Unassembled WGS sequence"/>
</dbReference>
<name>A0A8B6EPV3_MYTGA</name>
<dbReference type="EMBL" id="UYJE01005498">
    <property type="protein sequence ID" value="VDI37820.1"/>
    <property type="molecule type" value="Genomic_DNA"/>
</dbReference>
<evidence type="ECO:0000313" key="2">
    <source>
        <dbReference type="EMBL" id="VDI37820.1"/>
    </source>
</evidence>
<feature type="compositionally biased region" description="Low complexity" evidence="1">
    <location>
        <begin position="52"/>
        <end position="61"/>
    </location>
</feature>
<proteinExistence type="predicted"/>